<proteinExistence type="predicted"/>
<dbReference type="AlphaFoldDB" id="A0AAV4SAI1"/>
<organism evidence="1 2">
    <name type="scientific">Caerostris extrusa</name>
    <name type="common">Bark spider</name>
    <name type="synonym">Caerostris bankana</name>
    <dbReference type="NCBI Taxonomy" id="172846"/>
    <lineage>
        <taxon>Eukaryota</taxon>
        <taxon>Metazoa</taxon>
        <taxon>Ecdysozoa</taxon>
        <taxon>Arthropoda</taxon>
        <taxon>Chelicerata</taxon>
        <taxon>Arachnida</taxon>
        <taxon>Araneae</taxon>
        <taxon>Araneomorphae</taxon>
        <taxon>Entelegynae</taxon>
        <taxon>Araneoidea</taxon>
        <taxon>Araneidae</taxon>
        <taxon>Caerostris</taxon>
    </lineage>
</organism>
<evidence type="ECO:0000313" key="1">
    <source>
        <dbReference type="EMBL" id="GIY29367.1"/>
    </source>
</evidence>
<dbReference type="EMBL" id="BPLR01009059">
    <property type="protein sequence ID" value="GIY29367.1"/>
    <property type="molecule type" value="Genomic_DNA"/>
</dbReference>
<keyword evidence="2" id="KW-1185">Reference proteome</keyword>
<comment type="caution">
    <text evidence="1">The sequence shown here is derived from an EMBL/GenBank/DDBJ whole genome shotgun (WGS) entry which is preliminary data.</text>
</comment>
<reference evidence="1 2" key="1">
    <citation type="submission" date="2021-06" db="EMBL/GenBank/DDBJ databases">
        <title>Caerostris extrusa draft genome.</title>
        <authorList>
            <person name="Kono N."/>
            <person name="Arakawa K."/>
        </authorList>
    </citation>
    <scope>NUCLEOTIDE SEQUENCE [LARGE SCALE GENOMIC DNA]</scope>
</reference>
<accession>A0AAV4SAI1</accession>
<gene>
    <name evidence="1" type="ORF">CEXT_475551</name>
</gene>
<protein>
    <submittedName>
        <fullName evidence="1">Uncharacterized protein</fullName>
    </submittedName>
</protein>
<dbReference type="Proteomes" id="UP001054945">
    <property type="component" value="Unassembled WGS sequence"/>
</dbReference>
<evidence type="ECO:0000313" key="2">
    <source>
        <dbReference type="Proteomes" id="UP001054945"/>
    </source>
</evidence>
<name>A0AAV4SAI1_CAEEX</name>
<sequence>MTQIKNVIARDGPLLGKDWTFSIPLRRRAQDADYQSTSAIRYGEDLSFFCIAVHFLSLGMTQIKNAISRDGPLLGKDWTFSIPLRRRARDADYQSTSAIRYGSGGRCQSFVPRWNATGTEFLLDKE</sequence>